<dbReference type="SUPFAM" id="SSF56496">
    <property type="entry name" value="Fibrinogen C-terminal domain-like"/>
    <property type="match status" value="3"/>
</dbReference>
<dbReference type="InterPro" id="IPR014716">
    <property type="entry name" value="Fibrinogen_a/b/g_C_1"/>
</dbReference>
<evidence type="ECO:0000313" key="2">
    <source>
        <dbReference type="Proteomes" id="UP000749559"/>
    </source>
</evidence>
<dbReference type="InterPro" id="IPR036056">
    <property type="entry name" value="Fibrinogen-like_C"/>
</dbReference>
<dbReference type="InterPro" id="IPR050373">
    <property type="entry name" value="Fibrinogen_C-term_domain"/>
</dbReference>
<evidence type="ECO:0000313" key="1">
    <source>
        <dbReference type="EMBL" id="CAH1788870.1"/>
    </source>
</evidence>
<dbReference type="EMBL" id="CAIIXF020000007">
    <property type="protein sequence ID" value="CAH1788870.1"/>
    <property type="molecule type" value="Genomic_DNA"/>
</dbReference>
<dbReference type="OrthoDB" id="6145874at2759"/>
<dbReference type="PANTHER" id="PTHR19143">
    <property type="entry name" value="FIBRINOGEN/TENASCIN/ANGIOPOEITIN"/>
    <property type="match status" value="1"/>
</dbReference>
<proteinExistence type="predicted"/>
<dbReference type="InterPro" id="IPR002181">
    <property type="entry name" value="Fibrinogen_a/b/g_C_dom"/>
</dbReference>
<dbReference type="Pfam" id="PF00147">
    <property type="entry name" value="Fibrinogen_C"/>
    <property type="match status" value="3"/>
</dbReference>
<protein>
    <submittedName>
        <fullName evidence="1">Uncharacterized protein</fullName>
    </submittedName>
</protein>
<reference evidence="1" key="1">
    <citation type="submission" date="2022-03" db="EMBL/GenBank/DDBJ databases">
        <authorList>
            <person name="Martin C."/>
        </authorList>
    </citation>
    <scope>NUCLEOTIDE SEQUENCE</scope>
</reference>
<dbReference type="PROSITE" id="PS51406">
    <property type="entry name" value="FIBRINOGEN_C_2"/>
    <property type="match status" value="1"/>
</dbReference>
<dbReference type="GO" id="GO:0005615">
    <property type="term" value="C:extracellular space"/>
    <property type="evidence" value="ECO:0007669"/>
    <property type="project" value="TreeGrafter"/>
</dbReference>
<dbReference type="SMART" id="SM00186">
    <property type="entry name" value="FBG"/>
    <property type="match status" value="1"/>
</dbReference>
<dbReference type="Proteomes" id="UP000749559">
    <property type="component" value="Unassembled WGS sequence"/>
</dbReference>
<name>A0A8J1UKW3_OWEFU</name>
<sequence length="565" mass="66993">MNNLHAVASQAMYEIRFELTTWEGDTRNAYYSIFDVTDVHWGLPRYKLRLDHYRGNAGDFKSYDSGNKFKCGWRTEHHFWWFGNWKNTSHKYIDKKIECAKANLFGRYNNGPKCDIEMECMTWPAWPDQGNKYYSFKKMRIMIRPLRSIPPCIDGLSKDTGDNTIVKCEGAWLVVAHKIDGNVHFNRTVAEYIDGFESTSGEFFTGLRPLYELTERFRWYTVRFEATTIDGKVPYVEYSAIRIRETHYFYYMQVKDFPYHDDVDWQRLDCSNPWFRSLFATWGHETKCIFSIWYCGCMLQTSPNLFDYSTTSSYRDIKMKIKLHPLPCIEHTQGVNTIQLQNGDTFEAKCDDQWLVVAHRFDGSEDFYRPMADYEAGFGSPKGEYFIGLDNLISLLKHNWYVFRLEFTTWAGDTEFAEYYVFFVGEFKFRLEDFRGSSLDLISTEYEYAYEMELPDYGFYEEVLKGYQFGTRDNSKCGSLRRGAWWYGFAHYGSNHEWLCGNANPFGVYRNGPKCDIRLGCMGWMGWPGELFNISERQKNKELDNGWYSFKEMRLLIRLREPRWS</sequence>
<dbReference type="Gene3D" id="3.90.215.10">
    <property type="entry name" value="Gamma Fibrinogen, chain A, domain 1"/>
    <property type="match status" value="3"/>
</dbReference>
<comment type="caution">
    <text evidence="1">The sequence shown here is derived from an EMBL/GenBank/DDBJ whole genome shotgun (WGS) entry which is preliminary data.</text>
</comment>
<keyword evidence="2" id="KW-1185">Reference proteome</keyword>
<dbReference type="AlphaFoldDB" id="A0A8J1UKW3"/>
<dbReference type="PANTHER" id="PTHR19143:SF394">
    <property type="entry name" value="ANGIOPOIETIN-RELATED PROTEIN 3-LIKE"/>
    <property type="match status" value="1"/>
</dbReference>
<organism evidence="1 2">
    <name type="scientific">Owenia fusiformis</name>
    <name type="common">Polychaete worm</name>
    <dbReference type="NCBI Taxonomy" id="6347"/>
    <lineage>
        <taxon>Eukaryota</taxon>
        <taxon>Metazoa</taxon>
        <taxon>Spiralia</taxon>
        <taxon>Lophotrochozoa</taxon>
        <taxon>Annelida</taxon>
        <taxon>Polychaeta</taxon>
        <taxon>Sedentaria</taxon>
        <taxon>Canalipalpata</taxon>
        <taxon>Sabellida</taxon>
        <taxon>Oweniida</taxon>
        <taxon>Oweniidae</taxon>
        <taxon>Owenia</taxon>
    </lineage>
</organism>
<gene>
    <name evidence="1" type="ORF">OFUS_LOCUS14324</name>
</gene>
<accession>A0A8J1UKW3</accession>